<dbReference type="GO" id="GO:0007165">
    <property type="term" value="P:signal transduction"/>
    <property type="evidence" value="ECO:0007669"/>
    <property type="project" value="TreeGrafter"/>
</dbReference>
<keyword evidence="1" id="KW-0479">Metal-binding</keyword>
<dbReference type="PROSITE" id="PS00629">
    <property type="entry name" value="IMP_1"/>
    <property type="match status" value="1"/>
</dbReference>
<sequence>MFEISKNKILPNFRNLNSNQINYKNNKDIVTSVDIEVENYLKKTLPQFLKNSYFIGEEIYTHNPEILEYYNQNRYCWTVDPIDGTLNFVKGKETFAVMVALTFSNEIIQSWIYKPITQEFMYAKLNQGSFLNNKKITINNFNSISNSVGSISSKYWDKDIEGKIKLLKNNFKEINSYGSIGCEYFDIVLGKRDFVILSKLSPWDHLAGVLLVREAGGNDSHFDNLSYKFNQKSNNLIVSSSRNLNIEIINKIKELKS</sequence>
<dbReference type="Gene3D" id="3.30.540.10">
    <property type="entry name" value="Fructose-1,6-Bisphosphatase, subunit A, domain 1"/>
    <property type="match status" value="1"/>
</dbReference>
<organism evidence="4">
    <name type="scientific">marine metagenome</name>
    <dbReference type="NCBI Taxonomy" id="408172"/>
    <lineage>
        <taxon>unclassified sequences</taxon>
        <taxon>metagenomes</taxon>
        <taxon>ecological metagenomes</taxon>
    </lineage>
</organism>
<dbReference type="SUPFAM" id="SSF56655">
    <property type="entry name" value="Carbohydrate phosphatase"/>
    <property type="match status" value="1"/>
</dbReference>
<gene>
    <name evidence="4" type="ORF">METZ01_LOCUS183961</name>
</gene>
<dbReference type="CDD" id="cd01637">
    <property type="entry name" value="IMPase_like"/>
    <property type="match status" value="1"/>
</dbReference>
<accession>A0A382D0M0</accession>
<dbReference type="EMBL" id="UINC01036715">
    <property type="protein sequence ID" value="SVB31107.1"/>
    <property type="molecule type" value="Genomic_DNA"/>
</dbReference>
<evidence type="ECO:0008006" key="5">
    <source>
        <dbReference type="Google" id="ProtNLM"/>
    </source>
</evidence>
<dbReference type="GO" id="GO:0046872">
    <property type="term" value="F:metal ion binding"/>
    <property type="evidence" value="ECO:0007669"/>
    <property type="project" value="UniProtKB-KW"/>
</dbReference>
<evidence type="ECO:0000313" key="4">
    <source>
        <dbReference type="EMBL" id="SVB31107.1"/>
    </source>
</evidence>
<dbReference type="Gene3D" id="3.40.190.80">
    <property type="match status" value="1"/>
</dbReference>
<dbReference type="Pfam" id="PF00459">
    <property type="entry name" value="Inositol_P"/>
    <property type="match status" value="1"/>
</dbReference>
<evidence type="ECO:0000256" key="3">
    <source>
        <dbReference type="ARBA" id="ARBA00022842"/>
    </source>
</evidence>
<name>A0A382D0M0_9ZZZZ</name>
<keyword evidence="3" id="KW-0460">Magnesium</keyword>
<dbReference type="InterPro" id="IPR020583">
    <property type="entry name" value="Inositol_monoP_metal-BS"/>
</dbReference>
<protein>
    <recommendedName>
        <fullName evidence="5">Inositol-1-monophosphatase</fullName>
    </recommendedName>
</protein>
<evidence type="ECO:0000256" key="1">
    <source>
        <dbReference type="ARBA" id="ARBA00022723"/>
    </source>
</evidence>
<dbReference type="PANTHER" id="PTHR20854">
    <property type="entry name" value="INOSITOL MONOPHOSPHATASE"/>
    <property type="match status" value="1"/>
</dbReference>
<dbReference type="GO" id="GO:0006020">
    <property type="term" value="P:inositol metabolic process"/>
    <property type="evidence" value="ECO:0007669"/>
    <property type="project" value="TreeGrafter"/>
</dbReference>
<proteinExistence type="predicted"/>
<dbReference type="AlphaFoldDB" id="A0A382D0M0"/>
<reference evidence="4" key="1">
    <citation type="submission" date="2018-05" db="EMBL/GenBank/DDBJ databases">
        <authorList>
            <person name="Lanie J.A."/>
            <person name="Ng W.-L."/>
            <person name="Kazmierczak K.M."/>
            <person name="Andrzejewski T.M."/>
            <person name="Davidsen T.M."/>
            <person name="Wayne K.J."/>
            <person name="Tettelin H."/>
            <person name="Glass J.I."/>
            <person name="Rusch D."/>
            <person name="Podicherti R."/>
            <person name="Tsui H.-C.T."/>
            <person name="Winkler M.E."/>
        </authorList>
    </citation>
    <scope>NUCLEOTIDE SEQUENCE</scope>
</reference>
<dbReference type="GO" id="GO:0008934">
    <property type="term" value="F:inositol monophosphate 1-phosphatase activity"/>
    <property type="evidence" value="ECO:0007669"/>
    <property type="project" value="TreeGrafter"/>
</dbReference>
<keyword evidence="2" id="KW-0378">Hydrolase</keyword>
<evidence type="ECO:0000256" key="2">
    <source>
        <dbReference type="ARBA" id="ARBA00022801"/>
    </source>
</evidence>
<dbReference type="InterPro" id="IPR000760">
    <property type="entry name" value="Inositol_monophosphatase-like"/>
</dbReference>
<dbReference type="PANTHER" id="PTHR20854:SF4">
    <property type="entry name" value="INOSITOL-1-MONOPHOSPHATASE-RELATED"/>
    <property type="match status" value="1"/>
</dbReference>
<dbReference type="PRINTS" id="PR00377">
    <property type="entry name" value="IMPHPHTASES"/>
</dbReference>